<dbReference type="KEGG" id="ise:JBKA6_1297"/>
<dbReference type="PANTHER" id="PTHR42852">
    <property type="entry name" value="THIOL:DISULFIDE INTERCHANGE PROTEIN DSBE"/>
    <property type="match status" value="1"/>
</dbReference>
<dbReference type="InterPro" id="IPR050553">
    <property type="entry name" value="Thioredoxin_ResA/DsbE_sf"/>
</dbReference>
<dbReference type="RefSeq" id="WP_096686994.1">
    <property type="nucleotide sequence ID" value="NZ_AP014564.1"/>
</dbReference>
<dbReference type="Pfam" id="PF08534">
    <property type="entry name" value="Redoxin"/>
    <property type="match status" value="1"/>
</dbReference>
<evidence type="ECO:0000313" key="7">
    <source>
        <dbReference type="EMBL" id="BAV95310.1"/>
    </source>
</evidence>
<proteinExistence type="predicted"/>
<dbReference type="Gene3D" id="3.40.30.10">
    <property type="entry name" value="Glutaredoxin"/>
    <property type="match status" value="1"/>
</dbReference>
<evidence type="ECO:0000259" key="6">
    <source>
        <dbReference type="PROSITE" id="PS51352"/>
    </source>
</evidence>
<dbReference type="SUPFAM" id="SSF52833">
    <property type="entry name" value="Thioredoxin-like"/>
    <property type="match status" value="1"/>
</dbReference>
<evidence type="ECO:0000256" key="4">
    <source>
        <dbReference type="ARBA" id="ARBA00023284"/>
    </source>
</evidence>
<keyword evidence="2" id="KW-0201">Cytochrome c-type biogenesis</keyword>
<keyword evidence="5" id="KW-0732">Signal</keyword>
<evidence type="ECO:0000313" key="8">
    <source>
        <dbReference type="Proteomes" id="UP000243197"/>
    </source>
</evidence>
<evidence type="ECO:0000256" key="5">
    <source>
        <dbReference type="SAM" id="SignalP"/>
    </source>
</evidence>
<dbReference type="InterPro" id="IPR013740">
    <property type="entry name" value="Redoxin"/>
</dbReference>
<reference evidence="7 8" key="1">
    <citation type="submission" date="2014-03" db="EMBL/GenBank/DDBJ databases">
        <title>complete genome sequence of Flavobacteriaceae bacterium JBKA-6.</title>
        <authorList>
            <person name="Takano T."/>
            <person name="Nakamura Y."/>
            <person name="Takuma S."/>
            <person name="Yasuike M."/>
            <person name="Matsuyama T."/>
            <person name="Sakai T."/>
            <person name="Fujiwara A."/>
            <person name="Kimoto K."/>
            <person name="Fukuda Y."/>
            <person name="Kondo H."/>
            <person name="Hirono I."/>
            <person name="Nakayasu C."/>
        </authorList>
    </citation>
    <scope>NUCLEOTIDE SEQUENCE [LARGE SCALE GENOMIC DNA]</scope>
    <source>
        <strain evidence="7 8">JBKA-6</strain>
    </source>
</reference>
<protein>
    <submittedName>
        <fullName evidence="7">Thiol:disulfide interchange protein</fullName>
    </submittedName>
</protein>
<organism evidence="7 8">
    <name type="scientific">Ichthyobacterium seriolicida</name>
    <dbReference type="NCBI Taxonomy" id="242600"/>
    <lineage>
        <taxon>Bacteria</taxon>
        <taxon>Pseudomonadati</taxon>
        <taxon>Bacteroidota</taxon>
        <taxon>Flavobacteriia</taxon>
        <taxon>Flavobacteriales</taxon>
        <taxon>Ichthyobacteriaceae</taxon>
        <taxon>Ichthyobacterium</taxon>
    </lineage>
</organism>
<gene>
    <name evidence="7" type="ORF">JBKA6_1297</name>
</gene>
<name>A0A1J1E7K2_9FLAO</name>
<keyword evidence="3" id="KW-1015">Disulfide bond</keyword>
<dbReference type="InterPro" id="IPR036249">
    <property type="entry name" value="Thioredoxin-like_sf"/>
</dbReference>
<dbReference type="GO" id="GO:0030313">
    <property type="term" value="C:cell envelope"/>
    <property type="evidence" value="ECO:0007669"/>
    <property type="project" value="UniProtKB-SubCell"/>
</dbReference>
<accession>A0A1J1E7K2</accession>
<dbReference type="GO" id="GO:0017004">
    <property type="term" value="P:cytochrome complex assembly"/>
    <property type="evidence" value="ECO:0007669"/>
    <property type="project" value="UniProtKB-KW"/>
</dbReference>
<dbReference type="Proteomes" id="UP000243197">
    <property type="component" value="Chromosome"/>
</dbReference>
<feature type="domain" description="Thioredoxin" evidence="6">
    <location>
        <begin position="59"/>
        <end position="204"/>
    </location>
</feature>
<evidence type="ECO:0000256" key="3">
    <source>
        <dbReference type="ARBA" id="ARBA00023157"/>
    </source>
</evidence>
<dbReference type="EMBL" id="AP014564">
    <property type="protein sequence ID" value="BAV95310.1"/>
    <property type="molecule type" value="Genomic_DNA"/>
</dbReference>
<feature type="signal peptide" evidence="5">
    <location>
        <begin position="1"/>
        <end position="22"/>
    </location>
</feature>
<dbReference type="OrthoDB" id="743079at2"/>
<evidence type="ECO:0000256" key="1">
    <source>
        <dbReference type="ARBA" id="ARBA00004196"/>
    </source>
</evidence>
<keyword evidence="8" id="KW-1185">Reference proteome</keyword>
<keyword evidence="4" id="KW-0676">Redox-active center</keyword>
<dbReference type="CDD" id="cd02966">
    <property type="entry name" value="TlpA_like_family"/>
    <property type="match status" value="1"/>
</dbReference>
<dbReference type="AlphaFoldDB" id="A0A1J1E7K2"/>
<feature type="chain" id="PRO_5012498236" evidence="5">
    <location>
        <begin position="23"/>
        <end position="205"/>
    </location>
</feature>
<dbReference type="GO" id="GO:0016491">
    <property type="term" value="F:oxidoreductase activity"/>
    <property type="evidence" value="ECO:0007669"/>
    <property type="project" value="InterPro"/>
</dbReference>
<comment type="subcellular location">
    <subcellularLocation>
        <location evidence="1">Cell envelope</location>
    </subcellularLocation>
</comment>
<sequence length="205" mass="23250">MKLYFKIKLVMVLLLSADCAFSESIEGKWGTPDHETGLGYLMYDNDKTSEVPVYGNNGLDKGNKSPKFFDYENYNGEKTSLDDFKGKIVYIDIWATWCRPCVNEIPYLMELEEKYRGKGIEFVSISVDEGEKGNKNWKKMVGDKEMSGVQLIADNARKSNFVSEYKVKSIPHFILIDSEGNIIDANAPRPSSKSIFTLLDGLIKK</sequence>
<evidence type="ECO:0000256" key="2">
    <source>
        <dbReference type="ARBA" id="ARBA00022748"/>
    </source>
</evidence>
<dbReference type="PROSITE" id="PS51352">
    <property type="entry name" value="THIOREDOXIN_2"/>
    <property type="match status" value="1"/>
</dbReference>
<dbReference type="InterPro" id="IPR013766">
    <property type="entry name" value="Thioredoxin_domain"/>
</dbReference>
<dbReference type="PANTHER" id="PTHR42852:SF6">
    <property type="entry name" value="THIOL:DISULFIDE INTERCHANGE PROTEIN DSBE"/>
    <property type="match status" value="1"/>
</dbReference>